<dbReference type="InterPro" id="IPR043148">
    <property type="entry name" value="TagF_C"/>
</dbReference>
<sequence length="1621" mass="189792">MEKPILSIIVPGYNVEDYIDDCLQTIVNQSFTEYEVILIDDESPDNTGVIMDQYAEKYDNFRVIHKINEGISVARNIGIKESRGEYIAFVDSDDLLSPSAYQQLVGSLEKTHSDIAVGGVKRFNSKKNVYSFLHRKAILDGMNQTSILKHPELVYDTTVWNKVFKKSLLIDNDILFPEGVIYEDIPFTLEAHLNAKSIDIIDHIVYYWRWREGENLSWTQQRNDLELYNQRLASIKNGLDIINKYHAEQLIIPFLKKAYEVDIPLFIPDPKFGDLTYAVEFQKISYRFIKEVGEEYIDLVRPDKQVRLRALMNGDIDTMIGYVAHNTRGQKITYQDGHLRFENDYIKDRPWLNQVRLEESVPFNSKILSVKKAGSLCYNINGVSYARYTQNIKHDNNNYTVELQKVEGNENEKIPLAFEEEKTNFVKGFLGKKTTVGISVKIDFEKIANQLTEGTWKIQVTDEMSELKSWGFLGNPKKKVKKIPSFVLGKHLIKAKYNNNWELSFIVQKIENEVVTSTLKEDCVLVRGNFSLQAHTAALKLNGSEETVFASKTEEENQACFQFKLGKELPYGDYKFKLYDYLDNELTYVVTSSFNDENQEDLVLINRFAKNNINTLTFKYFEAIGRISEWKINGERIHFTLYTEPAISAKEFSLRFISKNKENKFVFSPEYREQGNLVFSIPLRKNNDFVFTPGKYIVYLDAIDDNVTSYKVYGPSNVRETQQFEDQIFRIRVWFTKKGELRLTSRQFWGKLDNSKKKRGVNYSLVYPLMRFLPIKNNVVVYDSFWSTKFNDSPKAMYEYLYNNYPNLQHVWILKKMNTSIEGTAIKVRKNSLKYWYYMARAKYFIENTNLPDQYAKRKKQIEVQTFHGTFMKTMGFDEPYFKNGPKKRQNNFEKRNKRWDLAISPSRYMTDKIRSAFNYEGEIIETGFPRNDGIYLNNHSAYISKVKSNLGISYGKKVILYAPTYRNKGSFDLDLDLSLMQEKLGDDYVILVRLHYFVANNINIQNFAPFALDVSNYEDINDLYVISDALVTDYSSVMFDFAHLERPMLFFAYDYEDYVNDSRGVYLDYSEVVPGPIVTTTVELIEELQQIERLKNNYYEKIHQFYLDFCEFGRNADASKISSEAMLDKESDYIGEPLIRNKIKKAVRFRRWYPRLLEHEGKKKKKKLIVFESFFGRNYSDNPKAMYEYMKKNHPEYKCVWNVNRDYLDYFKEHKIPHVVRFSVRSALIIARAKFWIINTRLPLWLKKPQGTTVIQTWHGTPLKTLGRDVSLLTMPGMTVEKYHNNVVKDSDKWDYCLSPNSYSTDIFKQAFRLRPEQMINSGYPRNDVLHNHTESYANDLKEKLGIAKDRKVILYAPTWRDNEYVRSDYYTAKLHLDLKEMQKRFGNQAVLLVRTHYLIANNLNLNENDFAIDVSDYQDINDLYIVSDLLITDYSSVFFDYANLKKPMIFYAYDLEEYAGEIRGFYFDYVEEAPGPILTQEEQVYQEIEKQLETPQLANNYEQFVKKYCSWDDGNATQRALSFILNQQSYLVRELPFEKETLSVVNDIVIFSDVIGHGNYDIVKNVLAAGQAMNVLKKAILVDPIQGNDTGEPCYYVESNDFKGWINTKDFLTLKKENS</sequence>
<dbReference type="InterPro" id="IPR007554">
    <property type="entry name" value="Glycerophosphate_synth"/>
</dbReference>
<gene>
    <name evidence="8" type="ORF">C7H83_09190</name>
</gene>
<dbReference type="Proteomes" id="UP000280475">
    <property type="component" value="Chromosome"/>
</dbReference>
<evidence type="ECO:0000256" key="6">
    <source>
        <dbReference type="ARBA" id="ARBA00023136"/>
    </source>
</evidence>
<dbReference type="Gene3D" id="3.40.50.12580">
    <property type="match status" value="2"/>
</dbReference>
<dbReference type="InterPro" id="IPR051612">
    <property type="entry name" value="Teichoic_Acid_Biosynth"/>
</dbReference>
<comment type="subcellular location">
    <subcellularLocation>
        <location evidence="1">Cell membrane</location>
        <topology evidence="1">Peripheral membrane protein</topology>
    </subcellularLocation>
</comment>
<dbReference type="Pfam" id="PF04464">
    <property type="entry name" value="Glyphos_transf"/>
    <property type="match status" value="2"/>
</dbReference>
<protein>
    <submittedName>
        <fullName evidence="8">CDP-glycerol--glycerophosphate glycerophosphotransferase</fullName>
    </submittedName>
</protein>
<comment type="similarity">
    <text evidence="2">Belongs to the CDP-glycerol glycerophosphotransferase family.</text>
</comment>
<reference evidence="8 9" key="1">
    <citation type="journal article" date="2012" name="Int. J. Syst. Evol. Microbiol.">
        <title>Characterization of Tetragenococcus strains from sugar thick juice reveals a novel species, Tetragenococcus osmophilus sp. nov., and divides Tetragenococcus halophilus into two subspecies, T. halophilus subsp. halophilus subsp. nov. and T. halophilus subsp. flandriensis subsp. nov.</title>
        <authorList>
            <person name="Juste A."/>
            <person name="Van Trappen S."/>
            <person name="Verreth C."/>
            <person name="Cleenwerck I."/>
            <person name="De Vos P."/>
            <person name="Lievens B."/>
            <person name="Willems K.A."/>
        </authorList>
    </citation>
    <scope>NUCLEOTIDE SEQUENCE [LARGE SCALE GENOMIC DNA]</scope>
    <source>
        <strain evidence="8 9">LMG 26042</strain>
    </source>
</reference>
<dbReference type="GO" id="GO:0005886">
    <property type="term" value="C:plasma membrane"/>
    <property type="evidence" value="ECO:0007669"/>
    <property type="project" value="UniProtKB-SubCell"/>
</dbReference>
<dbReference type="InterPro" id="IPR043149">
    <property type="entry name" value="TagF_N"/>
</dbReference>
<evidence type="ECO:0000256" key="2">
    <source>
        <dbReference type="ARBA" id="ARBA00010488"/>
    </source>
</evidence>
<accession>A0A3G5FJU2</accession>
<dbReference type="InterPro" id="IPR029044">
    <property type="entry name" value="Nucleotide-diphossugar_trans"/>
</dbReference>
<evidence type="ECO:0000313" key="9">
    <source>
        <dbReference type="Proteomes" id="UP000280475"/>
    </source>
</evidence>
<keyword evidence="6" id="KW-0472">Membrane</keyword>
<evidence type="ECO:0000256" key="1">
    <source>
        <dbReference type="ARBA" id="ARBA00004202"/>
    </source>
</evidence>
<dbReference type="RefSeq" id="WP_103892315.1">
    <property type="nucleotide sequence ID" value="NZ_CP027768.1"/>
</dbReference>
<evidence type="ECO:0000313" key="8">
    <source>
        <dbReference type="EMBL" id="AYW50622.1"/>
    </source>
</evidence>
<evidence type="ECO:0000256" key="5">
    <source>
        <dbReference type="ARBA" id="ARBA00022944"/>
    </source>
</evidence>
<organism evidence="8 9">
    <name type="scientific">Tetragenococcus halophilus</name>
    <name type="common">Pediococcus halophilus</name>
    <dbReference type="NCBI Taxonomy" id="51669"/>
    <lineage>
        <taxon>Bacteria</taxon>
        <taxon>Bacillati</taxon>
        <taxon>Bacillota</taxon>
        <taxon>Bacilli</taxon>
        <taxon>Lactobacillales</taxon>
        <taxon>Enterococcaceae</taxon>
        <taxon>Tetragenococcus</taxon>
    </lineage>
</organism>
<evidence type="ECO:0000256" key="4">
    <source>
        <dbReference type="ARBA" id="ARBA00022679"/>
    </source>
</evidence>
<dbReference type="PANTHER" id="PTHR37316">
    <property type="entry name" value="TEICHOIC ACID GLYCEROL-PHOSPHATE PRIMASE"/>
    <property type="match status" value="1"/>
</dbReference>
<dbReference type="Pfam" id="PF00535">
    <property type="entry name" value="Glycos_transf_2"/>
    <property type="match status" value="1"/>
</dbReference>
<dbReference type="SUPFAM" id="SSF53756">
    <property type="entry name" value="UDP-Glycosyltransferase/glycogen phosphorylase"/>
    <property type="match status" value="2"/>
</dbReference>
<proteinExistence type="inferred from homology"/>
<dbReference type="GO" id="GO:0019350">
    <property type="term" value="P:teichoic acid biosynthetic process"/>
    <property type="evidence" value="ECO:0007669"/>
    <property type="project" value="UniProtKB-KW"/>
</dbReference>
<dbReference type="InterPro" id="IPR001173">
    <property type="entry name" value="Glyco_trans_2-like"/>
</dbReference>
<keyword evidence="3" id="KW-1003">Cell membrane</keyword>
<dbReference type="SUPFAM" id="SSF53448">
    <property type="entry name" value="Nucleotide-diphospho-sugar transferases"/>
    <property type="match status" value="1"/>
</dbReference>
<name>A0A3G5FJU2_TETHA</name>
<keyword evidence="5" id="KW-0777">Teichoic acid biosynthesis</keyword>
<dbReference type="Gene3D" id="3.40.50.11820">
    <property type="match status" value="2"/>
</dbReference>
<dbReference type="PANTHER" id="PTHR37316:SF3">
    <property type="entry name" value="TEICHOIC ACID GLYCEROL-PHOSPHATE TRANSFERASE"/>
    <property type="match status" value="1"/>
</dbReference>
<evidence type="ECO:0000256" key="3">
    <source>
        <dbReference type="ARBA" id="ARBA00022475"/>
    </source>
</evidence>
<dbReference type="GO" id="GO:0047355">
    <property type="term" value="F:CDP-glycerol glycerophosphotransferase activity"/>
    <property type="evidence" value="ECO:0007669"/>
    <property type="project" value="InterPro"/>
</dbReference>
<dbReference type="Gene3D" id="3.90.550.10">
    <property type="entry name" value="Spore Coat Polysaccharide Biosynthesis Protein SpsA, Chain A"/>
    <property type="match status" value="1"/>
</dbReference>
<dbReference type="CDD" id="cd00761">
    <property type="entry name" value="Glyco_tranf_GTA_type"/>
    <property type="match status" value="1"/>
</dbReference>
<feature type="domain" description="Glycosyltransferase 2-like" evidence="7">
    <location>
        <begin position="7"/>
        <end position="167"/>
    </location>
</feature>
<dbReference type="EMBL" id="CP027768">
    <property type="protein sequence ID" value="AYW50622.1"/>
    <property type="molecule type" value="Genomic_DNA"/>
</dbReference>
<keyword evidence="4 8" id="KW-0808">Transferase</keyword>
<evidence type="ECO:0000259" key="7">
    <source>
        <dbReference type="Pfam" id="PF00535"/>
    </source>
</evidence>